<dbReference type="InterPro" id="IPR011990">
    <property type="entry name" value="TPR-like_helical_dom_sf"/>
</dbReference>
<dbReference type="OrthoDB" id="947679at2"/>
<dbReference type="AlphaFoldDB" id="I7A112"/>
<accession>I7A112</accession>
<dbReference type="Gene3D" id="1.25.40.10">
    <property type="entry name" value="Tetratricopeptide repeat domain"/>
    <property type="match status" value="1"/>
</dbReference>
<dbReference type="eggNOG" id="COG1729">
    <property type="taxonomic scope" value="Bacteria"/>
</dbReference>
<dbReference type="RefSeq" id="WP_014855098.1">
    <property type="nucleotide sequence ID" value="NC_018178.1"/>
</dbReference>
<dbReference type="STRING" id="1191523.MROS_0418"/>
<organism evidence="1 2">
    <name type="scientific">Melioribacter roseus (strain DSM 23840 / JCM 17771 / VKM B-2668 / P3M-2)</name>
    <dbReference type="NCBI Taxonomy" id="1191523"/>
    <lineage>
        <taxon>Bacteria</taxon>
        <taxon>Pseudomonadati</taxon>
        <taxon>Ignavibacteriota</taxon>
        <taxon>Ignavibacteria</taxon>
        <taxon>Ignavibacteriales</taxon>
        <taxon>Melioribacteraceae</taxon>
        <taxon>Melioribacter</taxon>
    </lineage>
</organism>
<sequence length="274" mass="31481">MFSNRLIAQTAEFDFYSPEYRLKFADYLYDSNDYLRALDEYRAYLKFSHNDTALFKYADCFFNMRRYEEAAVNFKSLFFNSKLGEKAKLKFYLSCFLTGNLDNFRKLAEYDVYQPEEYKTNVKLLSAISYLYEGKKASDTSEFFGAFPDSNKTEIKSLYDLKLNPPVKSELKAGILSAIIPGAGKIYTGNISDGIASFIVTGLTAYLSVSAFQHDHKFRGYLFAGMAAAFYAGNIYGSVAAANIYNARIRVDTDKKIRFYFESRNYYMPDLNVK</sequence>
<dbReference type="SUPFAM" id="SSF48452">
    <property type="entry name" value="TPR-like"/>
    <property type="match status" value="1"/>
</dbReference>
<evidence type="ECO:0000313" key="1">
    <source>
        <dbReference type="EMBL" id="AFN73661.1"/>
    </source>
</evidence>
<protein>
    <submittedName>
        <fullName evidence="1">Lipoprotein</fullName>
    </submittedName>
</protein>
<dbReference type="HOGENOM" id="CLU_1014917_0_0_10"/>
<dbReference type="EMBL" id="CP003557">
    <property type="protein sequence ID" value="AFN73661.1"/>
    <property type="molecule type" value="Genomic_DNA"/>
</dbReference>
<proteinExistence type="predicted"/>
<name>I7A112_MELRP</name>
<keyword evidence="1" id="KW-0449">Lipoprotein</keyword>
<keyword evidence="2" id="KW-1185">Reference proteome</keyword>
<dbReference type="Proteomes" id="UP000009011">
    <property type="component" value="Chromosome"/>
</dbReference>
<reference evidence="1 2" key="1">
    <citation type="journal article" date="2013" name="PLoS ONE">
        <title>Genomic analysis of Melioribacter roseus, facultatively anaerobic organotrophic bacterium representing a novel deep lineage within Bacteriodetes/Chlorobi group.</title>
        <authorList>
            <person name="Kadnikov V.V."/>
            <person name="Mardanov A.V."/>
            <person name="Podosokorskaya O.A."/>
            <person name="Gavrilov S.N."/>
            <person name="Kublanov I.V."/>
            <person name="Beletsky A.V."/>
            <person name="Bonch-Osmolovskaya E.A."/>
            <person name="Ravin N.V."/>
        </authorList>
    </citation>
    <scope>NUCLEOTIDE SEQUENCE [LARGE SCALE GENOMIC DNA]</scope>
    <source>
        <strain evidence="2">JCM 17771 / P3M-2</strain>
    </source>
</reference>
<gene>
    <name evidence="1" type="ordered locus">MROS_0418</name>
</gene>
<dbReference type="KEGG" id="mro:MROS_0418"/>
<evidence type="ECO:0000313" key="2">
    <source>
        <dbReference type="Proteomes" id="UP000009011"/>
    </source>
</evidence>